<evidence type="ECO:0000256" key="1">
    <source>
        <dbReference type="SAM" id="MobiDB-lite"/>
    </source>
</evidence>
<evidence type="ECO:0000313" key="3">
    <source>
        <dbReference type="Proteomes" id="UP000250266"/>
    </source>
</evidence>
<protein>
    <submittedName>
        <fullName evidence="2">Uncharacterized protein</fullName>
    </submittedName>
</protein>
<sequence>MTTSKKQDKTAPADINSGTARQDAPRRYIQRQNLQALLEKLFPNHKDKNFHIRLDNDVWSFDAPRTVIKEELEEAED</sequence>
<dbReference type="OrthoDB" id="4293678at2759"/>
<dbReference type="Proteomes" id="UP000250266">
    <property type="component" value="Unassembled WGS sequence"/>
</dbReference>
<reference evidence="2 3" key="1">
    <citation type="journal article" date="2016" name="Nat. Commun.">
        <title>Ectomycorrhizal ecology is imprinted in the genome of the dominant symbiotic fungus Cenococcum geophilum.</title>
        <authorList>
            <consortium name="DOE Joint Genome Institute"/>
            <person name="Peter M."/>
            <person name="Kohler A."/>
            <person name="Ohm R.A."/>
            <person name="Kuo A."/>
            <person name="Krutzmann J."/>
            <person name="Morin E."/>
            <person name="Arend M."/>
            <person name="Barry K.W."/>
            <person name="Binder M."/>
            <person name="Choi C."/>
            <person name="Clum A."/>
            <person name="Copeland A."/>
            <person name="Grisel N."/>
            <person name="Haridas S."/>
            <person name="Kipfer T."/>
            <person name="LaButti K."/>
            <person name="Lindquist E."/>
            <person name="Lipzen A."/>
            <person name="Maire R."/>
            <person name="Meier B."/>
            <person name="Mihaltcheva S."/>
            <person name="Molinier V."/>
            <person name="Murat C."/>
            <person name="Poggeler S."/>
            <person name="Quandt C.A."/>
            <person name="Sperisen C."/>
            <person name="Tritt A."/>
            <person name="Tisserant E."/>
            <person name="Crous P.W."/>
            <person name="Henrissat B."/>
            <person name="Nehls U."/>
            <person name="Egli S."/>
            <person name="Spatafora J.W."/>
            <person name="Grigoriev I.V."/>
            <person name="Martin F.M."/>
        </authorList>
    </citation>
    <scope>NUCLEOTIDE SEQUENCE [LARGE SCALE GENOMIC DNA]</scope>
    <source>
        <strain evidence="2 3">CBS 459.81</strain>
    </source>
</reference>
<feature type="compositionally biased region" description="Basic and acidic residues" evidence="1">
    <location>
        <begin position="1"/>
        <end position="11"/>
    </location>
</feature>
<gene>
    <name evidence="2" type="ORF">K432DRAFT_357419</name>
</gene>
<name>A0A8E2E646_9PEZI</name>
<proteinExistence type="predicted"/>
<keyword evidence="3" id="KW-1185">Reference proteome</keyword>
<evidence type="ECO:0000313" key="2">
    <source>
        <dbReference type="EMBL" id="OCK78100.1"/>
    </source>
</evidence>
<accession>A0A8E2E646</accession>
<feature type="region of interest" description="Disordered" evidence="1">
    <location>
        <begin position="1"/>
        <end position="25"/>
    </location>
</feature>
<dbReference type="EMBL" id="KV745081">
    <property type="protein sequence ID" value="OCK78100.1"/>
    <property type="molecule type" value="Genomic_DNA"/>
</dbReference>
<dbReference type="AlphaFoldDB" id="A0A8E2E646"/>
<organism evidence="2 3">
    <name type="scientific">Lepidopterella palustris CBS 459.81</name>
    <dbReference type="NCBI Taxonomy" id="1314670"/>
    <lineage>
        <taxon>Eukaryota</taxon>
        <taxon>Fungi</taxon>
        <taxon>Dikarya</taxon>
        <taxon>Ascomycota</taxon>
        <taxon>Pezizomycotina</taxon>
        <taxon>Dothideomycetes</taxon>
        <taxon>Pleosporomycetidae</taxon>
        <taxon>Mytilinidiales</taxon>
        <taxon>Argynnaceae</taxon>
        <taxon>Lepidopterella</taxon>
    </lineage>
</organism>